<accession>A0ABV1E745</accession>
<proteinExistence type="inferred from homology"/>
<sequence>MQKRKKWSNKLFAGLWGAVLAIVLVALIIANAVALNYATIITTYFGHTTSKVENGNDSAIYYESDYASDEDLYQAGLEMCETVEGEGLVLLKNEDDALPLGEGMKVSLFSESSVDLIYGGTGSGSVDTSTAKDLKTVFEDVGYEVNGTLWDFYKGNHETYSRSNPSIFASQNNFAINECPVSEYTQEVKDSFAQYSDAAIVVIARSGGEGDDLSRQLDESEGGGTYLELTTQEKEMLEMVAGAGFGKIVVLINSCNAMELGFLDQAEYGIDACIWMGAAGQNGLSAVAAAVKGDINPSGHLVDTYAYDSLSSPAMQNFGGLEYTNGSELDNLSESYFGVMTQYTGKNYVVYQEGIYVGYRYYETRYEDAVMGTGNAGDYDYASTVQFPFGYGMSYTTFEHSNFTFTPNGDTFTVTVDVTNTGSVAGKDVVQIYFQSPYTDYDKANGIEKASVELCGFAKTGELAPGETETVTVEVDKEELRTYDADGAKTYILDTGDYYFAEGDNAHEALNNILAAKGYTTADGMTANGDADKAAKWTQSTLDTTTYSVSDTGVAITNQFDSADIQHYYPDITYLTRSDWEGTFPQTLELTATEELKADLAAGPDTSEEGYTMPTMGADNGLTAAMLIGKDHDDPMWDDLLDQMTADEMITLVSLGGYRTTQVNSISYLGTTDQDGPAGISATLVGGGTKCMAYPAEVVMAATWNVSLINELGVLIGEDGLHSGVTGWYAPAMNTHRTPYTGRNFEYFSEDGFLAGQMGAAEVQGVQSKGIFCYIKHFALNDQETNRKGVATFSNEQAIREIYLTPFENSVRSGGAKAVMTSHNRIGATWAAGCSALNNNVLRDEWGFTGHIVTDYVGTPVYQSALQAVLAGNDMMLSTSAANENISPYKNNAHVMTAVREACHNILYTGVNSAAMNGVDENTRIVSVLPLWQTWLIAFDCVVAALILVGVVCIVRRCRKNTAAQTGKQ</sequence>
<dbReference type="Proteomes" id="UP001464378">
    <property type="component" value="Unassembled WGS sequence"/>
</dbReference>
<keyword evidence="2 5" id="KW-0378">Hydrolase</keyword>
<dbReference type="PRINTS" id="PR00133">
    <property type="entry name" value="GLHYDRLASE3"/>
</dbReference>
<evidence type="ECO:0000259" key="4">
    <source>
        <dbReference type="SMART" id="SM01217"/>
    </source>
</evidence>
<reference evidence="5 6" key="1">
    <citation type="submission" date="2024-03" db="EMBL/GenBank/DDBJ databases">
        <title>Human intestinal bacterial collection.</title>
        <authorList>
            <person name="Pauvert C."/>
            <person name="Hitch T.C.A."/>
            <person name="Clavel T."/>
        </authorList>
    </citation>
    <scope>NUCLEOTIDE SEQUENCE [LARGE SCALE GENOMIC DNA]</scope>
    <source>
        <strain evidence="5 6">CLA-AP-H29</strain>
    </source>
</reference>
<keyword evidence="3" id="KW-0472">Membrane</keyword>
<evidence type="ECO:0000313" key="5">
    <source>
        <dbReference type="EMBL" id="MEQ2443138.1"/>
    </source>
</evidence>
<comment type="caution">
    <text evidence="5">The sequence shown here is derived from an EMBL/GenBank/DDBJ whole genome shotgun (WGS) entry which is preliminary data.</text>
</comment>
<dbReference type="PANTHER" id="PTHR42715:SF10">
    <property type="entry name" value="BETA-GLUCOSIDASE"/>
    <property type="match status" value="1"/>
</dbReference>
<dbReference type="InterPro" id="IPR036962">
    <property type="entry name" value="Glyco_hydro_3_N_sf"/>
</dbReference>
<dbReference type="GO" id="GO:0016787">
    <property type="term" value="F:hydrolase activity"/>
    <property type="evidence" value="ECO:0007669"/>
    <property type="project" value="UniProtKB-KW"/>
</dbReference>
<dbReference type="PANTHER" id="PTHR42715">
    <property type="entry name" value="BETA-GLUCOSIDASE"/>
    <property type="match status" value="1"/>
</dbReference>
<dbReference type="SUPFAM" id="SSF52279">
    <property type="entry name" value="Beta-D-glucan exohydrolase, C-terminal domain"/>
    <property type="match status" value="1"/>
</dbReference>
<dbReference type="RefSeq" id="WP_349231448.1">
    <property type="nucleotide sequence ID" value="NZ_JBBMFK010000008.1"/>
</dbReference>
<dbReference type="InterPro" id="IPR013783">
    <property type="entry name" value="Ig-like_fold"/>
</dbReference>
<dbReference type="Gene3D" id="3.20.20.300">
    <property type="entry name" value="Glycoside hydrolase, family 3, N-terminal domain"/>
    <property type="match status" value="1"/>
</dbReference>
<keyword evidence="6" id="KW-1185">Reference proteome</keyword>
<dbReference type="EMBL" id="JBBMFK010000008">
    <property type="protein sequence ID" value="MEQ2443138.1"/>
    <property type="molecule type" value="Genomic_DNA"/>
</dbReference>
<dbReference type="InterPro" id="IPR036881">
    <property type="entry name" value="Glyco_hydro_3_C_sf"/>
</dbReference>
<evidence type="ECO:0000256" key="3">
    <source>
        <dbReference type="SAM" id="Phobius"/>
    </source>
</evidence>
<evidence type="ECO:0000256" key="2">
    <source>
        <dbReference type="ARBA" id="ARBA00022801"/>
    </source>
</evidence>
<dbReference type="InterPro" id="IPR050288">
    <property type="entry name" value="Cellulose_deg_GH3"/>
</dbReference>
<dbReference type="Pfam" id="PF14310">
    <property type="entry name" value="Fn3-like"/>
    <property type="match status" value="1"/>
</dbReference>
<name>A0ABV1E745_9FIRM</name>
<feature type="domain" description="Fibronectin type III-like" evidence="4">
    <location>
        <begin position="428"/>
        <end position="506"/>
    </location>
</feature>
<dbReference type="Pfam" id="PF01915">
    <property type="entry name" value="Glyco_hydro_3_C"/>
    <property type="match status" value="1"/>
</dbReference>
<dbReference type="InterPro" id="IPR002772">
    <property type="entry name" value="Glyco_hydro_3_C"/>
</dbReference>
<comment type="similarity">
    <text evidence="1">Belongs to the glycosyl hydrolase 3 family.</text>
</comment>
<dbReference type="InterPro" id="IPR017853">
    <property type="entry name" value="GH"/>
</dbReference>
<dbReference type="Pfam" id="PF00933">
    <property type="entry name" value="Glyco_hydro_3"/>
    <property type="match status" value="1"/>
</dbReference>
<gene>
    <name evidence="5" type="ORF">WMO64_06615</name>
</gene>
<dbReference type="Gene3D" id="2.60.40.10">
    <property type="entry name" value="Immunoglobulins"/>
    <property type="match status" value="1"/>
</dbReference>
<keyword evidence="3" id="KW-1133">Transmembrane helix</keyword>
<dbReference type="Gene3D" id="3.40.50.1700">
    <property type="entry name" value="Glycoside hydrolase family 3 C-terminal domain"/>
    <property type="match status" value="1"/>
</dbReference>
<dbReference type="InterPro" id="IPR026891">
    <property type="entry name" value="Fn3-like"/>
</dbReference>
<protein>
    <submittedName>
        <fullName evidence="5">Glycoside hydrolase family 3 N-terminal domain-containing protein</fullName>
    </submittedName>
</protein>
<dbReference type="SUPFAM" id="SSF51445">
    <property type="entry name" value="(Trans)glycosidases"/>
    <property type="match status" value="1"/>
</dbReference>
<evidence type="ECO:0000313" key="6">
    <source>
        <dbReference type="Proteomes" id="UP001464378"/>
    </source>
</evidence>
<dbReference type="InterPro" id="IPR001764">
    <property type="entry name" value="Glyco_hydro_3_N"/>
</dbReference>
<feature type="transmembrane region" description="Helical" evidence="3">
    <location>
        <begin position="932"/>
        <end position="955"/>
    </location>
</feature>
<dbReference type="SMART" id="SM01217">
    <property type="entry name" value="Fn3_like"/>
    <property type="match status" value="1"/>
</dbReference>
<evidence type="ECO:0000256" key="1">
    <source>
        <dbReference type="ARBA" id="ARBA00005336"/>
    </source>
</evidence>
<organism evidence="5 6">
    <name type="scientific">Pseudoflavonifractor intestinihominis</name>
    <dbReference type="NCBI Taxonomy" id="3133171"/>
    <lineage>
        <taxon>Bacteria</taxon>
        <taxon>Bacillati</taxon>
        <taxon>Bacillota</taxon>
        <taxon>Clostridia</taxon>
        <taxon>Eubacteriales</taxon>
        <taxon>Oscillospiraceae</taxon>
        <taxon>Pseudoflavonifractor</taxon>
    </lineage>
</organism>
<keyword evidence="3" id="KW-0812">Transmembrane</keyword>